<comment type="caution">
    <text evidence="1">The sequence shown here is derived from an EMBL/GenBank/DDBJ whole genome shotgun (WGS) entry which is preliminary data.</text>
</comment>
<reference evidence="2" key="1">
    <citation type="submission" date="2015-03" db="EMBL/GenBank/DDBJ databases">
        <title>Pseudomonas frederiksbergensis hydrocarbon degrader.</title>
        <authorList>
            <person name="Brown L.M."/>
            <person name="Ruiz O.N."/>
            <person name="Mueller S."/>
            <person name="Gunasekera T.S."/>
        </authorList>
    </citation>
    <scope>NUCLEOTIDE SEQUENCE [LARGE SCALE GENOMIC DNA]</scope>
    <source>
        <strain evidence="2">SI8</strain>
    </source>
</reference>
<dbReference type="AlphaFoldDB" id="A0A0B1Z9Y0"/>
<dbReference type="EMBL" id="JQGJ01000002">
    <property type="protein sequence ID" value="KHK66123.1"/>
    <property type="molecule type" value="Genomic_DNA"/>
</dbReference>
<dbReference type="OrthoDB" id="6903945at2"/>
<proteinExistence type="predicted"/>
<evidence type="ECO:0000313" key="1">
    <source>
        <dbReference type="EMBL" id="KHK66123.1"/>
    </source>
</evidence>
<sequence length="63" mass="7215">MNHSMKNWDEAPLLRAAAKALDTAVQLKQEGDMPCGEYTLRYNVANIHEIKNIWRATAQEDDK</sequence>
<gene>
    <name evidence="1" type="ORF">JZ00_04940</name>
</gene>
<protein>
    <submittedName>
        <fullName evidence="1">Uncharacterized protein</fullName>
    </submittedName>
</protein>
<evidence type="ECO:0000313" key="2">
    <source>
        <dbReference type="Proteomes" id="UP000030949"/>
    </source>
</evidence>
<accession>A0A0B1Z9Y0</accession>
<dbReference type="Proteomes" id="UP000030949">
    <property type="component" value="Unassembled WGS sequence"/>
</dbReference>
<organism evidence="1 2">
    <name type="scientific">Pseudomonas frederiksbergensis</name>
    <dbReference type="NCBI Taxonomy" id="104087"/>
    <lineage>
        <taxon>Bacteria</taxon>
        <taxon>Pseudomonadati</taxon>
        <taxon>Pseudomonadota</taxon>
        <taxon>Gammaproteobacteria</taxon>
        <taxon>Pseudomonadales</taxon>
        <taxon>Pseudomonadaceae</taxon>
        <taxon>Pseudomonas</taxon>
    </lineage>
</organism>
<name>A0A0B1Z9Y0_9PSED</name>